<dbReference type="PATRIC" id="fig|1702214.3.peg.684"/>
<dbReference type="STRING" id="1702214.AL399_02470"/>
<dbReference type="PROSITE" id="PS50110">
    <property type="entry name" value="RESPONSE_REGULATORY"/>
    <property type="match status" value="1"/>
</dbReference>
<evidence type="ECO:0008006" key="8">
    <source>
        <dbReference type="Google" id="ProtNLM"/>
    </source>
</evidence>
<dbReference type="CDD" id="cd06170">
    <property type="entry name" value="LuxR_C_like"/>
    <property type="match status" value="1"/>
</dbReference>
<dbReference type="CDD" id="cd17535">
    <property type="entry name" value="REC_NarL-like"/>
    <property type="match status" value="1"/>
</dbReference>
<dbReference type="Gene3D" id="3.40.50.2300">
    <property type="match status" value="1"/>
</dbReference>
<evidence type="ECO:0000313" key="6">
    <source>
        <dbReference type="EMBL" id="KQM09258.1"/>
    </source>
</evidence>
<organism evidence="6 7">
    <name type="scientific">Candidatus [Bacteroides] periocalifornicus</name>
    <dbReference type="NCBI Taxonomy" id="1702214"/>
    <lineage>
        <taxon>Bacteria</taxon>
        <taxon>Pseudomonadati</taxon>
        <taxon>Bacteroidota</taxon>
    </lineage>
</organism>
<keyword evidence="7" id="KW-1185">Reference proteome</keyword>
<evidence type="ECO:0000256" key="1">
    <source>
        <dbReference type="ARBA" id="ARBA00022553"/>
    </source>
</evidence>
<protein>
    <recommendedName>
        <fullName evidence="8">LuxR family transcriptional regulator</fullName>
    </recommendedName>
</protein>
<dbReference type="AlphaFoldDB" id="A0A0Q4B9E1"/>
<dbReference type="InterPro" id="IPR058245">
    <property type="entry name" value="NreC/VraR/RcsB-like_REC"/>
</dbReference>
<dbReference type="GO" id="GO:0006355">
    <property type="term" value="P:regulation of DNA-templated transcription"/>
    <property type="evidence" value="ECO:0007669"/>
    <property type="project" value="InterPro"/>
</dbReference>
<evidence type="ECO:0000256" key="3">
    <source>
        <dbReference type="PROSITE-ProRule" id="PRU00169"/>
    </source>
</evidence>
<dbReference type="InterPro" id="IPR016032">
    <property type="entry name" value="Sig_transdc_resp-reg_C-effctor"/>
</dbReference>
<dbReference type="InterPro" id="IPR000792">
    <property type="entry name" value="Tscrpt_reg_LuxR_C"/>
</dbReference>
<dbReference type="InterPro" id="IPR001789">
    <property type="entry name" value="Sig_transdc_resp-reg_receiver"/>
</dbReference>
<evidence type="ECO:0000259" key="5">
    <source>
        <dbReference type="PROSITE" id="PS50110"/>
    </source>
</evidence>
<evidence type="ECO:0000259" key="4">
    <source>
        <dbReference type="PROSITE" id="PS50043"/>
    </source>
</evidence>
<dbReference type="PANTHER" id="PTHR43214">
    <property type="entry name" value="TWO-COMPONENT RESPONSE REGULATOR"/>
    <property type="match status" value="1"/>
</dbReference>
<dbReference type="Proteomes" id="UP000054172">
    <property type="component" value="Unassembled WGS sequence"/>
</dbReference>
<name>A0A0Q4B9E1_9BACT</name>
<proteinExistence type="predicted"/>
<keyword evidence="2" id="KW-0238">DNA-binding</keyword>
<evidence type="ECO:0000313" key="7">
    <source>
        <dbReference type="Proteomes" id="UP000054172"/>
    </source>
</evidence>
<dbReference type="GO" id="GO:0003677">
    <property type="term" value="F:DNA binding"/>
    <property type="evidence" value="ECO:0007669"/>
    <property type="project" value="UniProtKB-KW"/>
</dbReference>
<reference evidence="6" key="1">
    <citation type="submission" date="2015-08" db="EMBL/GenBank/DDBJ databases">
        <title>Candidatus Bacteriodes Periocalifornicus.</title>
        <authorList>
            <person name="McLean J.S."/>
            <person name="Kelley S."/>
        </authorList>
    </citation>
    <scope>NUCLEOTIDE SEQUENCE [LARGE SCALE GENOMIC DNA]</scope>
    <source>
        <strain evidence="6">12B</strain>
    </source>
</reference>
<dbReference type="SMART" id="SM00448">
    <property type="entry name" value="REC"/>
    <property type="match status" value="1"/>
</dbReference>
<dbReference type="SMART" id="SM00421">
    <property type="entry name" value="HTH_LUXR"/>
    <property type="match status" value="1"/>
</dbReference>
<dbReference type="Pfam" id="PF00072">
    <property type="entry name" value="Response_reg"/>
    <property type="match status" value="1"/>
</dbReference>
<gene>
    <name evidence="6" type="ORF">AL399_02470</name>
</gene>
<feature type="domain" description="HTH luxR-type" evidence="4">
    <location>
        <begin position="146"/>
        <end position="211"/>
    </location>
</feature>
<dbReference type="InterPro" id="IPR039420">
    <property type="entry name" value="WalR-like"/>
</dbReference>
<feature type="domain" description="Response regulatory" evidence="5">
    <location>
        <begin position="3"/>
        <end position="120"/>
    </location>
</feature>
<dbReference type="PROSITE" id="PS00622">
    <property type="entry name" value="HTH_LUXR_1"/>
    <property type="match status" value="1"/>
</dbReference>
<dbReference type="EMBL" id="LIIK01000008">
    <property type="protein sequence ID" value="KQM09258.1"/>
    <property type="molecule type" value="Genomic_DNA"/>
</dbReference>
<comment type="caution">
    <text evidence="6">The sequence shown here is derived from an EMBL/GenBank/DDBJ whole genome shotgun (WGS) entry which is preliminary data.</text>
</comment>
<dbReference type="SUPFAM" id="SSF52172">
    <property type="entry name" value="CheY-like"/>
    <property type="match status" value="1"/>
</dbReference>
<accession>A0A0Q4B9E1</accession>
<keyword evidence="1 3" id="KW-0597">Phosphoprotein</keyword>
<dbReference type="PANTHER" id="PTHR43214:SF43">
    <property type="entry name" value="TWO-COMPONENT RESPONSE REGULATOR"/>
    <property type="match status" value="1"/>
</dbReference>
<dbReference type="Pfam" id="PF00196">
    <property type="entry name" value="GerE"/>
    <property type="match status" value="1"/>
</dbReference>
<sequence length="216" mass="24279">MVNIIIVEDHPLFRMGVKNTIEKSGENFRIMGEASNAAELFELLKTQKPDLILLDIVLPDLRGEEIARRLKVEYPNIKVLVLSAETTEAAIYDLVSIGVAGFISKQVVATDIIRAIREVMCGNEFYGTDIATILSRLMFDHEHAPKDTPTTTLTPRELEVVERLCEGKPTKIISAELGISDRTVEAHKNNLYQKLGLRNQVELARYCFKKGIVKLE</sequence>
<dbReference type="GO" id="GO:0000160">
    <property type="term" value="P:phosphorelay signal transduction system"/>
    <property type="evidence" value="ECO:0007669"/>
    <property type="project" value="InterPro"/>
</dbReference>
<dbReference type="PROSITE" id="PS50043">
    <property type="entry name" value="HTH_LUXR_2"/>
    <property type="match status" value="1"/>
</dbReference>
<dbReference type="SUPFAM" id="SSF46894">
    <property type="entry name" value="C-terminal effector domain of the bipartite response regulators"/>
    <property type="match status" value="1"/>
</dbReference>
<dbReference type="PRINTS" id="PR00038">
    <property type="entry name" value="HTHLUXR"/>
</dbReference>
<feature type="modified residue" description="4-aspartylphosphate" evidence="3">
    <location>
        <position position="55"/>
    </location>
</feature>
<dbReference type="InterPro" id="IPR011006">
    <property type="entry name" value="CheY-like_superfamily"/>
</dbReference>
<evidence type="ECO:0000256" key="2">
    <source>
        <dbReference type="ARBA" id="ARBA00023125"/>
    </source>
</evidence>